<dbReference type="PANTHER" id="PTHR35526:SF3">
    <property type="entry name" value="ANTI-SIGMA-F FACTOR RSBW"/>
    <property type="match status" value="1"/>
</dbReference>
<evidence type="ECO:0000259" key="2">
    <source>
        <dbReference type="Pfam" id="PF13581"/>
    </source>
</evidence>
<keyword evidence="1" id="KW-0723">Serine/threonine-protein kinase</keyword>
<name>A0ABN3W8B9_9ACTN</name>
<dbReference type="EMBL" id="BAAAVI010000078">
    <property type="protein sequence ID" value="GAA2904198.1"/>
    <property type="molecule type" value="Genomic_DNA"/>
</dbReference>
<dbReference type="InterPro" id="IPR050267">
    <property type="entry name" value="Anti-sigma-factor_SerPK"/>
</dbReference>
<proteinExistence type="predicted"/>
<accession>A0ABN3W8B9</accession>
<comment type="caution">
    <text evidence="3">The sequence shown here is derived from an EMBL/GenBank/DDBJ whole genome shotgun (WGS) entry which is preliminary data.</text>
</comment>
<keyword evidence="3" id="KW-0067">ATP-binding</keyword>
<dbReference type="Pfam" id="PF13581">
    <property type="entry name" value="HATPase_c_2"/>
    <property type="match status" value="1"/>
</dbReference>
<protein>
    <submittedName>
        <fullName evidence="3">ATP-binding protein</fullName>
    </submittedName>
</protein>
<dbReference type="PANTHER" id="PTHR35526">
    <property type="entry name" value="ANTI-SIGMA-F FACTOR RSBW-RELATED"/>
    <property type="match status" value="1"/>
</dbReference>
<dbReference type="SUPFAM" id="SSF55874">
    <property type="entry name" value="ATPase domain of HSP90 chaperone/DNA topoisomerase II/histidine kinase"/>
    <property type="match status" value="1"/>
</dbReference>
<keyword evidence="4" id="KW-1185">Reference proteome</keyword>
<sequence>MTGVTTSRHYLELSVFPTSPYYARVHVRRVLEGWRRDDLVETAQLLVSELVSNAVKAHTSSSAATETAAHASPDHIWMDLYRTDAAVVLRVWDGSRTPPVRRTPDPDDEGGRGLCLVDLLANGWGYYRPVSGGKIVWCTLVAPPVLPGEGAERSPLWGRPPA</sequence>
<keyword evidence="1" id="KW-0418">Kinase</keyword>
<dbReference type="GO" id="GO:0005524">
    <property type="term" value="F:ATP binding"/>
    <property type="evidence" value="ECO:0007669"/>
    <property type="project" value="UniProtKB-KW"/>
</dbReference>
<dbReference type="InterPro" id="IPR003594">
    <property type="entry name" value="HATPase_dom"/>
</dbReference>
<gene>
    <name evidence="3" type="ORF">GCM10010517_70220</name>
</gene>
<dbReference type="Proteomes" id="UP001500831">
    <property type="component" value="Unassembled WGS sequence"/>
</dbReference>
<reference evidence="3 4" key="1">
    <citation type="journal article" date="2019" name="Int. J. Syst. Evol. Microbiol.">
        <title>The Global Catalogue of Microorganisms (GCM) 10K type strain sequencing project: providing services to taxonomists for standard genome sequencing and annotation.</title>
        <authorList>
            <consortium name="The Broad Institute Genomics Platform"/>
            <consortium name="The Broad Institute Genome Sequencing Center for Infectious Disease"/>
            <person name="Wu L."/>
            <person name="Ma J."/>
        </authorList>
    </citation>
    <scope>NUCLEOTIDE SEQUENCE [LARGE SCALE GENOMIC DNA]</scope>
    <source>
        <strain evidence="3 4">JCM 6242</strain>
    </source>
</reference>
<feature type="domain" description="Histidine kinase/HSP90-like ATPase" evidence="2">
    <location>
        <begin position="24"/>
        <end position="138"/>
    </location>
</feature>
<keyword evidence="1" id="KW-0808">Transferase</keyword>
<organism evidence="3 4">
    <name type="scientific">Streptosporangium fragile</name>
    <dbReference type="NCBI Taxonomy" id="46186"/>
    <lineage>
        <taxon>Bacteria</taxon>
        <taxon>Bacillati</taxon>
        <taxon>Actinomycetota</taxon>
        <taxon>Actinomycetes</taxon>
        <taxon>Streptosporangiales</taxon>
        <taxon>Streptosporangiaceae</taxon>
        <taxon>Streptosporangium</taxon>
    </lineage>
</organism>
<dbReference type="Gene3D" id="3.30.565.10">
    <property type="entry name" value="Histidine kinase-like ATPase, C-terminal domain"/>
    <property type="match status" value="1"/>
</dbReference>
<dbReference type="RefSeq" id="WP_344980560.1">
    <property type="nucleotide sequence ID" value="NZ_BAAAVI010000078.1"/>
</dbReference>
<dbReference type="CDD" id="cd16936">
    <property type="entry name" value="HATPase_RsbW-like"/>
    <property type="match status" value="1"/>
</dbReference>
<evidence type="ECO:0000256" key="1">
    <source>
        <dbReference type="ARBA" id="ARBA00022527"/>
    </source>
</evidence>
<evidence type="ECO:0000313" key="3">
    <source>
        <dbReference type="EMBL" id="GAA2904198.1"/>
    </source>
</evidence>
<evidence type="ECO:0000313" key="4">
    <source>
        <dbReference type="Proteomes" id="UP001500831"/>
    </source>
</evidence>
<keyword evidence="3" id="KW-0547">Nucleotide-binding</keyword>
<dbReference type="InterPro" id="IPR036890">
    <property type="entry name" value="HATPase_C_sf"/>
</dbReference>